<protein>
    <submittedName>
        <fullName evidence="10">Uncharacterized protein</fullName>
    </submittedName>
</protein>
<evidence type="ECO:0000256" key="3">
    <source>
        <dbReference type="ARBA" id="ARBA00023015"/>
    </source>
</evidence>
<dbReference type="SUPFAM" id="SSF46689">
    <property type="entry name" value="Homeodomain-like"/>
    <property type="match status" value="2"/>
</dbReference>
<feature type="domain" description="HTH myb-type" evidence="9">
    <location>
        <begin position="147"/>
        <end position="197"/>
    </location>
</feature>
<dbReference type="PANTHER" id="PTHR45614">
    <property type="entry name" value="MYB PROTEIN-RELATED"/>
    <property type="match status" value="1"/>
</dbReference>
<feature type="domain" description="Myb-like" evidence="8">
    <location>
        <begin position="143"/>
        <end position="193"/>
    </location>
</feature>
<dbReference type="Pfam" id="PF00249">
    <property type="entry name" value="Myb_DNA-binding"/>
    <property type="match status" value="3"/>
</dbReference>
<evidence type="ECO:0000256" key="5">
    <source>
        <dbReference type="ARBA" id="ARBA00023163"/>
    </source>
</evidence>
<dbReference type="GO" id="GO:0005634">
    <property type="term" value="C:nucleus"/>
    <property type="evidence" value="ECO:0007669"/>
    <property type="project" value="UniProtKB-SubCell"/>
</dbReference>
<keyword evidence="6" id="KW-0539">Nucleus</keyword>
<evidence type="ECO:0000313" key="11">
    <source>
        <dbReference type="Proteomes" id="UP001630127"/>
    </source>
</evidence>
<keyword evidence="3" id="KW-0805">Transcription regulation</keyword>
<dbReference type="Proteomes" id="UP001630127">
    <property type="component" value="Unassembled WGS sequence"/>
</dbReference>
<name>A0ABD2XYV5_9GENT</name>
<feature type="domain" description="HTH myb-type" evidence="9">
    <location>
        <begin position="47"/>
        <end position="90"/>
    </location>
</feature>
<dbReference type="SMART" id="SM00717">
    <property type="entry name" value="SANT"/>
    <property type="match status" value="3"/>
</dbReference>
<evidence type="ECO:0000313" key="10">
    <source>
        <dbReference type="EMBL" id="KAL3499389.1"/>
    </source>
</evidence>
<dbReference type="Gene3D" id="1.10.10.60">
    <property type="entry name" value="Homeodomain-like"/>
    <property type="match status" value="3"/>
</dbReference>
<keyword evidence="5" id="KW-0804">Transcription</keyword>
<feature type="compositionally biased region" description="Polar residues" evidence="7">
    <location>
        <begin position="533"/>
        <end position="547"/>
    </location>
</feature>
<sequence>MKEAGFPTYSSVSDTSYDSITPRSSSDSSFSSQRSSFPSRRSSQAGWTDEEDNLLAEVVKKFSGRNWKRIAECMTGRTDVQCLHRWQKVLNPDLVKGPWTKEEDDLIIHLVEKLGSKRWSAIAKFLPGRIGKQCRERWHNHLDPAIKKDAWTEEEEAILSHYHQIYGNKWAEISRFLPGRTDNAIKNHWNCSVKKKLDLNLPCCFEQDSHESISGDYYLTQKKAGSIKYPLLSQKVSERDTLGQERGQESVADVCSTELALGNFNFSVNHLESKSHVHGTWQSSDKGVGSLIKSLGGFRVGGTEIVPSDINNNPSPGKRNFSRTFDSTSSNNHVEKYNAFEAGHPFYGAVPPAKSERIFESPKRSRHDGLSIPDLRFGCLPEADFLSLSTSGYSKENGQISKKNEVCITPPCQDHRLRGFLCYEPPQCQDLIVSAESDGIPGVGNHMSHSESQRLYFTPPNVVLNLSSNASSSPQSLLRNSAMNYKNTPSIIRKKFCSEARNENYSSKSSTPGNTTSSSSQSRDVNGAGSSKMEVTSVSNTCNSETSVGRSLERRLDYAFDREWGSTAVRCSNPVSVSSSTI</sequence>
<dbReference type="EMBL" id="JBJUIK010000016">
    <property type="protein sequence ID" value="KAL3499389.1"/>
    <property type="molecule type" value="Genomic_DNA"/>
</dbReference>
<proteinExistence type="predicted"/>
<evidence type="ECO:0000256" key="4">
    <source>
        <dbReference type="ARBA" id="ARBA00023125"/>
    </source>
</evidence>
<accession>A0ABD2XYV5</accession>
<dbReference type="CDD" id="cd00167">
    <property type="entry name" value="SANT"/>
    <property type="match status" value="3"/>
</dbReference>
<comment type="subcellular location">
    <subcellularLocation>
        <location evidence="1">Nucleus</location>
    </subcellularLocation>
</comment>
<dbReference type="InterPro" id="IPR009057">
    <property type="entry name" value="Homeodomain-like_sf"/>
</dbReference>
<feature type="region of interest" description="Disordered" evidence="7">
    <location>
        <begin position="503"/>
        <end position="547"/>
    </location>
</feature>
<keyword evidence="11" id="KW-1185">Reference proteome</keyword>
<evidence type="ECO:0000256" key="7">
    <source>
        <dbReference type="SAM" id="MobiDB-lite"/>
    </source>
</evidence>
<feature type="compositionally biased region" description="Low complexity" evidence="7">
    <location>
        <begin position="8"/>
        <end position="44"/>
    </location>
</feature>
<organism evidence="10 11">
    <name type="scientific">Cinchona calisaya</name>
    <dbReference type="NCBI Taxonomy" id="153742"/>
    <lineage>
        <taxon>Eukaryota</taxon>
        <taxon>Viridiplantae</taxon>
        <taxon>Streptophyta</taxon>
        <taxon>Embryophyta</taxon>
        <taxon>Tracheophyta</taxon>
        <taxon>Spermatophyta</taxon>
        <taxon>Magnoliopsida</taxon>
        <taxon>eudicotyledons</taxon>
        <taxon>Gunneridae</taxon>
        <taxon>Pentapetalae</taxon>
        <taxon>asterids</taxon>
        <taxon>lamiids</taxon>
        <taxon>Gentianales</taxon>
        <taxon>Rubiaceae</taxon>
        <taxon>Cinchonoideae</taxon>
        <taxon>Cinchoneae</taxon>
        <taxon>Cinchona</taxon>
    </lineage>
</organism>
<evidence type="ECO:0000259" key="8">
    <source>
        <dbReference type="PROSITE" id="PS50090"/>
    </source>
</evidence>
<feature type="domain" description="Myb-like" evidence="8">
    <location>
        <begin position="91"/>
        <end position="142"/>
    </location>
</feature>
<evidence type="ECO:0000259" key="9">
    <source>
        <dbReference type="PROSITE" id="PS51294"/>
    </source>
</evidence>
<feature type="domain" description="Myb-like" evidence="8">
    <location>
        <begin position="39"/>
        <end position="90"/>
    </location>
</feature>
<dbReference type="PROSITE" id="PS51294">
    <property type="entry name" value="HTH_MYB"/>
    <property type="match status" value="3"/>
</dbReference>
<dbReference type="InterPro" id="IPR001005">
    <property type="entry name" value="SANT/Myb"/>
</dbReference>
<dbReference type="GO" id="GO:0003677">
    <property type="term" value="F:DNA binding"/>
    <property type="evidence" value="ECO:0007669"/>
    <property type="project" value="UniProtKB-KW"/>
</dbReference>
<feature type="domain" description="HTH myb-type" evidence="9">
    <location>
        <begin position="91"/>
        <end position="146"/>
    </location>
</feature>
<evidence type="ECO:0000256" key="1">
    <source>
        <dbReference type="ARBA" id="ARBA00004123"/>
    </source>
</evidence>
<gene>
    <name evidence="10" type="ORF">ACH5RR_038482</name>
</gene>
<keyword evidence="4" id="KW-0238">DNA-binding</keyword>
<feature type="compositionally biased region" description="Low complexity" evidence="7">
    <location>
        <begin position="506"/>
        <end position="522"/>
    </location>
</feature>
<comment type="caution">
    <text evidence="10">The sequence shown here is derived from an EMBL/GenBank/DDBJ whole genome shotgun (WGS) entry which is preliminary data.</text>
</comment>
<dbReference type="PROSITE" id="PS50090">
    <property type="entry name" value="MYB_LIKE"/>
    <property type="match status" value="3"/>
</dbReference>
<dbReference type="InterPro" id="IPR050560">
    <property type="entry name" value="MYB_TF"/>
</dbReference>
<reference evidence="10 11" key="1">
    <citation type="submission" date="2024-11" db="EMBL/GenBank/DDBJ databases">
        <title>A near-complete genome assembly of Cinchona calisaya.</title>
        <authorList>
            <person name="Lian D.C."/>
            <person name="Zhao X.W."/>
            <person name="Wei L."/>
        </authorList>
    </citation>
    <scope>NUCLEOTIDE SEQUENCE [LARGE SCALE GENOMIC DNA]</scope>
    <source>
        <tissue evidence="10">Nenye</tissue>
    </source>
</reference>
<dbReference type="PANTHER" id="PTHR45614:SF252">
    <property type="entry name" value="TRANSCRIPTION FACTOR MYB3R-2-LIKE"/>
    <property type="match status" value="1"/>
</dbReference>
<feature type="region of interest" description="Disordered" evidence="7">
    <location>
        <begin position="1"/>
        <end position="45"/>
    </location>
</feature>
<dbReference type="InterPro" id="IPR017930">
    <property type="entry name" value="Myb_dom"/>
</dbReference>
<evidence type="ECO:0000256" key="2">
    <source>
        <dbReference type="ARBA" id="ARBA00022737"/>
    </source>
</evidence>
<dbReference type="FunFam" id="1.10.10.60:FF:000016">
    <property type="entry name" value="Transcriptional activator Myb isoform A"/>
    <property type="match status" value="1"/>
</dbReference>
<keyword evidence="2" id="KW-0677">Repeat</keyword>
<dbReference type="AlphaFoldDB" id="A0ABD2XYV5"/>
<evidence type="ECO:0000256" key="6">
    <source>
        <dbReference type="ARBA" id="ARBA00023242"/>
    </source>
</evidence>
<dbReference type="FunFam" id="1.10.10.60:FF:000010">
    <property type="entry name" value="Transcriptional activator Myb isoform A"/>
    <property type="match status" value="1"/>
</dbReference>